<feature type="transmembrane region" description="Helical" evidence="1">
    <location>
        <begin position="5"/>
        <end position="25"/>
    </location>
</feature>
<reference evidence="3 4" key="1">
    <citation type="submission" date="2024-01" db="EMBL/GenBank/DDBJ databases">
        <title>Culturomics analysis of mouse respiratory tract.</title>
        <authorList>
            <person name="Phillips A.M."/>
            <person name="Collette N.M."/>
            <person name="Mageeney C.M."/>
            <person name="Sinha A."/>
            <person name="Hern K.E."/>
            <person name="Arkin A.P."/>
            <person name="Williams K.P."/>
            <person name="Branda S."/>
        </authorList>
    </citation>
    <scope>NUCLEOTIDE SEQUENCE [LARGE SCALE GENOMIC DNA]</scope>
    <source>
        <strain evidence="3 4">CP20</strain>
    </source>
</reference>
<evidence type="ECO:0000313" key="3">
    <source>
        <dbReference type="EMBL" id="WWA30315.1"/>
    </source>
</evidence>
<gene>
    <name evidence="3" type="ORF">V5G21_00535</name>
</gene>
<dbReference type="Gene3D" id="2.60.120.260">
    <property type="entry name" value="Galactose-binding domain-like"/>
    <property type="match status" value="1"/>
</dbReference>
<keyword evidence="4" id="KW-1185">Reference proteome</keyword>
<dbReference type="Gene3D" id="3.40.50.1110">
    <property type="entry name" value="SGNH hydrolase"/>
    <property type="match status" value="1"/>
</dbReference>
<keyword evidence="1" id="KW-0472">Membrane</keyword>
<evidence type="ECO:0000259" key="2">
    <source>
        <dbReference type="Pfam" id="PF13472"/>
    </source>
</evidence>
<keyword evidence="1" id="KW-0812">Transmembrane</keyword>
<proteinExistence type="predicted"/>
<dbReference type="Proteomes" id="UP001341136">
    <property type="component" value="Chromosome"/>
</dbReference>
<evidence type="ECO:0000313" key="4">
    <source>
        <dbReference type="Proteomes" id="UP001341136"/>
    </source>
</evidence>
<dbReference type="EMBL" id="CP144921">
    <property type="protein sequence ID" value="WWA30315.1"/>
    <property type="molecule type" value="Genomic_DNA"/>
</dbReference>
<dbReference type="PANTHER" id="PTHR30383">
    <property type="entry name" value="THIOESTERASE 1/PROTEASE 1/LYSOPHOSPHOLIPASE L1"/>
    <property type="match status" value="1"/>
</dbReference>
<dbReference type="Pfam" id="PF13472">
    <property type="entry name" value="Lipase_GDSL_2"/>
    <property type="match status" value="1"/>
</dbReference>
<dbReference type="PANTHER" id="PTHR30383:SF5">
    <property type="entry name" value="SGNH HYDROLASE-TYPE ESTERASE DOMAIN-CONTAINING PROTEIN"/>
    <property type="match status" value="1"/>
</dbReference>
<feature type="domain" description="SGNH hydrolase-type esterase" evidence="2">
    <location>
        <begin position="67"/>
        <end position="224"/>
    </location>
</feature>
<sequence length="370" mass="41229">MRNRFLIPVFVVFTGLVLIISYTHWQNKVSHIAASASKEEPDFSNPYERKTFKEKLENGLSIKTLIIGDSIGDSMGTGDEEHFWYNQIREKIESEHGSNMRFEKLTRGGATTFDGLFDLIGSPNRNVYDLAIVVYGQNDKGLLSVNEFESNYKNLISLINMYHPASEIVTVIENSLDPDNEYADIINSLADEYGTILVDMREPFTSTNGNLTVDGIHPNNDGYNLYADAIYEAISEYSGDSEVKTEEPVYTEKLKLSFKDSQGFTALNGSYYSDEKGSFIEYEFEGNAVAVSFSATENSGTAKAYINGELVNEFNLYAPDGRPKHFLVANELGDGQHTLKIEVTGTPSVNYDGDSTEGIEVNLLGAYLLR</sequence>
<dbReference type="InterPro" id="IPR036514">
    <property type="entry name" value="SGNH_hydro_sf"/>
</dbReference>
<name>A0ABZ2CTB7_9BACI</name>
<dbReference type="SUPFAM" id="SSF52266">
    <property type="entry name" value="SGNH hydrolase"/>
    <property type="match status" value="1"/>
</dbReference>
<accession>A0ABZ2CTB7</accession>
<dbReference type="RefSeq" id="WP_338465076.1">
    <property type="nucleotide sequence ID" value="NZ_CP144921.1"/>
</dbReference>
<protein>
    <submittedName>
        <fullName evidence="3">GDSL-type esterase/lipase family protein</fullName>
    </submittedName>
</protein>
<dbReference type="InterPro" id="IPR013830">
    <property type="entry name" value="SGNH_hydro"/>
</dbReference>
<evidence type="ECO:0000256" key="1">
    <source>
        <dbReference type="SAM" id="Phobius"/>
    </source>
</evidence>
<dbReference type="InterPro" id="IPR051532">
    <property type="entry name" value="Ester_Hydrolysis_Enzymes"/>
</dbReference>
<keyword evidence="1" id="KW-1133">Transmembrane helix</keyword>
<organism evidence="3 4">
    <name type="scientific">Shouchella rhizosphaerae</name>
    <dbReference type="NCBI Taxonomy" id="866786"/>
    <lineage>
        <taxon>Bacteria</taxon>
        <taxon>Bacillati</taxon>
        <taxon>Bacillota</taxon>
        <taxon>Bacilli</taxon>
        <taxon>Bacillales</taxon>
        <taxon>Bacillaceae</taxon>
        <taxon>Shouchella</taxon>
    </lineage>
</organism>